<sequence length="620" mass="65592">MSSPAPPRRALFGLLVGALGRLVSCTTVTNDTGIVAGETFDYIIAGAGLSGLTVGNKLSGKGYSVLIIEAGPDGSWNPAVYNAEDHPFPAVFCNWGYPAYADNGSLLAWTIDSGACIGGSTSINGMVWYRPDKAEMDALETLGNHGWNWDNLEPYMDVAERNIPPDAAQTADGAAVVPDVHGHHGFINTSFPHQMRITGAASLYKKTLSLVFPGLAIGDDLSNRESVSSASTIYTIWYDPVTKKNRRSSAADGFLWAPSQQRTGLTVLATHKIDRVLFGRDVTAKGVVFLPTNGSVPSAKGFKAYATRGVILSAGSLATAPILERSGIGRSDVLKSAGVSKIVELPGVGANLNDQPGTATYALVSAAYQNDTSIIDDINLFAPEISLININELWGAESASYVGSLTCRENLRSRAQALVDAQAAVNVPGAEAILNATIHLVTTHSLPVAEFLADSGGNTLYAAFWPLVPLSRGHIHISSLDPLKHPIITPRLLSDSFDAAVAVSIARASRAVFASTPFQDVVADAYYNPPIGPNGTDSEYLAWYKSQMFGASHWIGSTAMMPRHLGGVVDPQLRVYGTKNLHVVDAGILPFQITSHMMSVLYAIAGRAADVILECGPGGK</sequence>
<evidence type="ECO:0000256" key="4">
    <source>
        <dbReference type="ARBA" id="ARBA00022827"/>
    </source>
</evidence>
<dbReference type="Gene3D" id="3.30.560.10">
    <property type="entry name" value="Glucose Oxidase, domain 3"/>
    <property type="match status" value="1"/>
</dbReference>
<comment type="similarity">
    <text evidence="2">Belongs to the GMC oxidoreductase family.</text>
</comment>
<dbReference type="GeneID" id="98174608"/>
<keyword evidence="3" id="KW-0285">Flavoprotein</keyword>
<comment type="cofactor">
    <cofactor evidence="1">
        <name>FAD</name>
        <dbReference type="ChEBI" id="CHEBI:57692"/>
    </cofactor>
</comment>
<gene>
    <name evidence="9" type="ORF">MFIFM68171_03865</name>
</gene>
<evidence type="ECO:0000259" key="7">
    <source>
        <dbReference type="Pfam" id="PF00732"/>
    </source>
</evidence>
<accession>A0ABQ0G7D1</accession>
<keyword evidence="6" id="KW-0732">Signal</keyword>
<dbReference type="Proteomes" id="UP001628179">
    <property type="component" value="Unassembled WGS sequence"/>
</dbReference>
<dbReference type="Pfam" id="PF05199">
    <property type="entry name" value="GMC_oxred_C"/>
    <property type="match status" value="1"/>
</dbReference>
<evidence type="ECO:0000256" key="2">
    <source>
        <dbReference type="ARBA" id="ARBA00010790"/>
    </source>
</evidence>
<keyword evidence="4" id="KW-0274">FAD</keyword>
<dbReference type="Gene3D" id="4.10.450.10">
    <property type="entry name" value="Glucose Oxidase, domain 2"/>
    <property type="match status" value="1"/>
</dbReference>
<dbReference type="Gene3D" id="3.50.50.60">
    <property type="entry name" value="FAD/NAD(P)-binding domain"/>
    <property type="match status" value="1"/>
</dbReference>
<dbReference type="PIRSF" id="PIRSF000137">
    <property type="entry name" value="Alcohol_oxidase"/>
    <property type="match status" value="1"/>
</dbReference>
<evidence type="ECO:0000256" key="5">
    <source>
        <dbReference type="ARBA" id="ARBA00023002"/>
    </source>
</evidence>
<dbReference type="InterPro" id="IPR036188">
    <property type="entry name" value="FAD/NAD-bd_sf"/>
</dbReference>
<feature type="domain" description="Glucose-methanol-choline oxidoreductase C-terminal" evidence="8">
    <location>
        <begin position="469"/>
        <end position="605"/>
    </location>
</feature>
<proteinExistence type="inferred from homology"/>
<keyword evidence="10" id="KW-1185">Reference proteome</keyword>
<evidence type="ECO:0000256" key="3">
    <source>
        <dbReference type="ARBA" id="ARBA00022630"/>
    </source>
</evidence>
<comment type="caution">
    <text evidence="9">The sequence shown here is derived from an EMBL/GenBank/DDBJ whole genome shotgun (WGS) entry which is preliminary data.</text>
</comment>
<dbReference type="InterPro" id="IPR007867">
    <property type="entry name" value="GMC_OxRtase_C"/>
</dbReference>
<dbReference type="InterPro" id="IPR012132">
    <property type="entry name" value="GMC_OxRdtase"/>
</dbReference>
<dbReference type="InterPro" id="IPR000172">
    <property type="entry name" value="GMC_OxRdtase_N"/>
</dbReference>
<dbReference type="EMBL" id="BAAFSV010000002">
    <property type="protein sequence ID" value="GAB1313655.1"/>
    <property type="molecule type" value="Genomic_DNA"/>
</dbReference>
<dbReference type="Pfam" id="PF00732">
    <property type="entry name" value="GMC_oxred_N"/>
    <property type="match status" value="1"/>
</dbReference>
<dbReference type="SUPFAM" id="SSF51905">
    <property type="entry name" value="FAD/NAD(P)-binding domain"/>
    <property type="match status" value="1"/>
</dbReference>
<dbReference type="InterPro" id="IPR027424">
    <property type="entry name" value="Glucose_Oxidase_domain_2"/>
</dbReference>
<evidence type="ECO:0000313" key="9">
    <source>
        <dbReference type="EMBL" id="GAB1313655.1"/>
    </source>
</evidence>
<evidence type="ECO:0000256" key="1">
    <source>
        <dbReference type="ARBA" id="ARBA00001974"/>
    </source>
</evidence>
<dbReference type="PANTHER" id="PTHR11552:SF201">
    <property type="entry name" value="GLUCOSE-METHANOL-CHOLINE OXIDOREDUCTASE N-TERMINAL DOMAIN-CONTAINING PROTEIN"/>
    <property type="match status" value="1"/>
</dbReference>
<feature type="chain" id="PRO_5045078352" evidence="6">
    <location>
        <begin position="26"/>
        <end position="620"/>
    </location>
</feature>
<evidence type="ECO:0000256" key="6">
    <source>
        <dbReference type="SAM" id="SignalP"/>
    </source>
</evidence>
<feature type="domain" description="Glucose-methanol-choline oxidoreductase N-terminal" evidence="7">
    <location>
        <begin position="40"/>
        <end position="356"/>
    </location>
</feature>
<evidence type="ECO:0000313" key="10">
    <source>
        <dbReference type="Proteomes" id="UP001628179"/>
    </source>
</evidence>
<dbReference type="SUPFAM" id="SSF54373">
    <property type="entry name" value="FAD-linked reductases, C-terminal domain"/>
    <property type="match status" value="1"/>
</dbReference>
<dbReference type="PANTHER" id="PTHR11552">
    <property type="entry name" value="GLUCOSE-METHANOL-CHOLINE GMC OXIDOREDUCTASE"/>
    <property type="match status" value="1"/>
</dbReference>
<name>A0ABQ0G7D1_9PEZI</name>
<reference evidence="9 10" key="1">
    <citation type="submission" date="2024-09" db="EMBL/GenBank/DDBJ databases">
        <title>Itraconazole resistance in Madurella fahalii resulting from another homologue of gene encoding cytochrome P450 14-alpha sterol demethylase (CYP51).</title>
        <authorList>
            <person name="Yoshioka I."/>
            <person name="Fahal A.H."/>
            <person name="Kaneko S."/>
            <person name="Yaguchi T."/>
        </authorList>
    </citation>
    <scope>NUCLEOTIDE SEQUENCE [LARGE SCALE GENOMIC DNA]</scope>
    <source>
        <strain evidence="9 10">IFM 68171</strain>
    </source>
</reference>
<keyword evidence="5" id="KW-0560">Oxidoreductase</keyword>
<feature type="signal peptide" evidence="6">
    <location>
        <begin position="1"/>
        <end position="25"/>
    </location>
</feature>
<evidence type="ECO:0000259" key="8">
    <source>
        <dbReference type="Pfam" id="PF05199"/>
    </source>
</evidence>
<organism evidence="9 10">
    <name type="scientific">Madurella fahalii</name>
    <dbReference type="NCBI Taxonomy" id="1157608"/>
    <lineage>
        <taxon>Eukaryota</taxon>
        <taxon>Fungi</taxon>
        <taxon>Dikarya</taxon>
        <taxon>Ascomycota</taxon>
        <taxon>Pezizomycotina</taxon>
        <taxon>Sordariomycetes</taxon>
        <taxon>Sordariomycetidae</taxon>
        <taxon>Sordariales</taxon>
        <taxon>Sordariales incertae sedis</taxon>
        <taxon>Madurella</taxon>
    </lineage>
</organism>
<protein>
    <submittedName>
        <fullName evidence="9">Glucose oxidase</fullName>
    </submittedName>
</protein>
<dbReference type="RefSeq" id="XP_070915386.1">
    <property type="nucleotide sequence ID" value="XM_071059285.1"/>
</dbReference>